<reference evidence="1 2" key="1">
    <citation type="journal article" date="2022" name="Genome Biol. Evol.">
        <title>The Spruce Budworm Genome: Reconstructing the Evolutionary History of Antifreeze Proteins.</title>
        <authorList>
            <person name="Beliveau C."/>
            <person name="Gagne P."/>
            <person name="Picq S."/>
            <person name="Vernygora O."/>
            <person name="Keeling C.I."/>
            <person name="Pinkney K."/>
            <person name="Doucet D."/>
            <person name="Wen F."/>
            <person name="Johnston J.S."/>
            <person name="Maaroufi H."/>
            <person name="Boyle B."/>
            <person name="Laroche J."/>
            <person name="Dewar K."/>
            <person name="Juretic N."/>
            <person name="Blackburn G."/>
            <person name="Nisole A."/>
            <person name="Brunet B."/>
            <person name="Brandao M."/>
            <person name="Lumley L."/>
            <person name="Duan J."/>
            <person name="Quan G."/>
            <person name="Lucarotti C.J."/>
            <person name="Roe A.D."/>
            <person name="Sperling F.A.H."/>
            <person name="Levesque R.C."/>
            <person name="Cusson M."/>
        </authorList>
    </citation>
    <scope>NUCLEOTIDE SEQUENCE [LARGE SCALE GENOMIC DNA]</scope>
    <source>
        <strain evidence="1">Glfc:IPQL:Cfum</strain>
    </source>
</reference>
<accession>A0ACC0KM57</accession>
<keyword evidence="2" id="KW-1185">Reference proteome</keyword>
<gene>
    <name evidence="1" type="ORF">MSG28_010546</name>
</gene>
<organism evidence="1 2">
    <name type="scientific">Choristoneura fumiferana</name>
    <name type="common">Spruce budworm moth</name>
    <name type="synonym">Archips fumiferana</name>
    <dbReference type="NCBI Taxonomy" id="7141"/>
    <lineage>
        <taxon>Eukaryota</taxon>
        <taxon>Metazoa</taxon>
        <taxon>Ecdysozoa</taxon>
        <taxon>Arthropoda</taxon>
        <taxon>Hexapoda</taxon>
        <taxon>Insecta</taxon>
        <taxon>Pterygota</taxon>
        <taxon>Neoptera</taxon>
        <taxon>Endopterygota</taxon>
        <taxon>Lepidoptera</taxon>
        <taxon>Glossata</taxon>
        <taxon>Ditrysia</taxon>
        <taxon>Tortricoidea</taxon>
        <taxon>Tortricidae</taxon>
        <taxon>Tortricinae</taxon>
        <taxon>Choristoneura</taxon>
    </lineage>
</organism>
<sequence>MNVFSWATWRKLPGQPAGDGRRRARSGAGAGAEAGAGAGWARAAPRALGARLKDCLLVYGGYKDLRGSTNELWAFHYESESWHQVRTATAGPARHRHAAALHDARLYVHGGQSDLRACGDLCTTTQSVYSTTHYTSITHSSLAPSVTIVSIIAPMSRVWTAVRLGRGRARRGARAGHAGLRAGAHFYIFGGDLDAGAGATNELWRFHFGTAGRGREWGQPWPRGVRGGGPPAPPAGLLRELGRLSALHMRRAARCSYSALGQDSTESLVLPKSHSAYAMERPAEGGPREADEAERRRADISREPISVPDFADMVLPTPVLSAAQAAKLVYLDSDEEEELRREFGGDAIPLRRLQPALPRCPRCPSRPRSASAAPTTTASCPRRTTRARARQPAVGRVAGLLQPALPRAGRARAGRGADAGLGRGRRRAGAPGRPARPALLLLVVGGREPPHVARLQSPISLWTYRLL</sequence>
<evidence type="ECO:0000313" key="2">
    <source>
        <dbReference type="Proteomes" id="UP001064048"/>
    </source>
</evidence>
<dbReference type="EMBL" id="CM046117">
    <property type="protein sequence ID" value="KAI8437222.1"/>
    <property type="molecule type" value="Genomic_DNA"/>
</dbReference>
<evidence type="ECO:0000313" key="1">
    <source>
        <dbReference type="EMBL" id="KAI8437222.1"/>
    </source>
</evidence>
<proteinExistence type="predicted"/>
<dbReference type="Proteomes" id="UP001064048">
    <property type="component" value="Chromosome 17"/>
</dbReference>
<comment type="caution">
    <text evidence="1">The sequence shown here is derived from an EMBL/GenBank/DDBJ whole genome shotgun (WGS) entry which is preliminary data.</text>
</comment>
<protein>
    <submittedName>
        <fullName evidence="1">Uncharacterized protein</fullName>
    </submittedName>
</protein>
<name>A0ACC0KM57_CHOFU</name>